<reference evidence="3" key="5">
    <citation type="submission" date="2018-04" db="UniProtKB">
        <authorList>
            <consortium name="EnsemblFungi"/>
        </authorList>
    </citation>
    <scope>IDENTIFICATION</scope>
    <source>
        <strain evidence="3">R3-111a-1</strain>
    </source>
</reference>
<feature type="region of interest" description="Disordered" evidence="1">
    <location>
        <begin position="1"/>
        <end position="49"/>
    </location>
</feature>
<evidence type="ECO:0000256" key="1">
    <source>
        <dbReference type="SAM" id="MobiDB-lite"/>
    </source>
</evidence>
<dbReference type="HOGENOM" id="CLU_2776056_0_0_1"/>
<keyword evidence="4" id="KW-1185">Reference proteome</keyword>
<dbReference type="AlphaFoldDB" id="J3NHP2"/>
<dbReference type="EnsemblFungi" id="EJT80785">
    <property type="protein sequence ID" value="EJT80785"/>
    <property type="gene ID" value="GGTG_00779"/>
</dbReference>
<sequence length="69" mass="7503">MFPANTVEPSEYLPNTAPMPTSDLSLSTHTNRRTSTFRRRHPAHAASPLKLLPAVPPLTAGLVLSQQPD</sequence>
<proteinExistence type="predicted"/>
<dbReference type="GeneID" id="20341237"/>
<name>J3NHP2_GAET3</name>
<accession>J3NHP2</accession>
<organism evidence="2">
    <name type="scientific">Gaeumannomyces tritici (strain R3-111a-1)</name>
    <name type="common">Wheat and barley take-all root rot fungus</name>
    <name type="synonym">Gaeumannomyces graminis var. tritici</name>
    <dbReference type="NCBI Taxonomy" id="644352"/>
    <lineage>
        <taxon>Eukaryota</taxon>
        <taxon>Fungi</taxon>
        <taxon>Dikarya</taxon>
        <taxon>Ascomycota</taxon>
        <taxon>Pezizomycotina</taxon>
        <taxon>Sordariomycetes</taxon>
        <taxon>Sordariomycetidae</taxon>
        <taxon>Magnaporthales</taxon>
        <taxon>Magnaporthaceae</taxon>
        <taxon>Gaeumannomyces</taxon>
    </lineage>
</organism>
<protein>
    <submittedName>
        <fullName evidence="2 3">Uncharacterized protein</fullName>
    </submittedName>
</protein>
<reference evidence="3" key="4">
    <citation type="journal article" date="2015" name="G3 (Bethesda)">
        <title>Genome sequences of three phytopathogenic species of the Magnaporthaceae family of fungi.</title>
        <authorList>
            <person name="Okagaki L.H."/>
            <person name="Nunes C.C."/>
            <person name="Sailsbery J."/>
            <person name="Clay B."/>
            <person name="Brown D."/>
            <person name="John T."/>
            <person name="Oh Y."/>
            <person name="Young N."/>
            <person name="Fitzgerald M."/>
            <person name="Haas B.J."/>
            <person name="Zeng Q."/>
            <person name="Young S."/>
            <person name="Adiconis X."/>
            <person name="Fan L."/>
            <person name="Levin J.Z."/>
            <person name="Mitchell T.K."/>
            <person name="Okubara P.A."/>
            <person name="Farman M.L."/>
            <person name="Kohn L.M."/>
            <person name="Birren B."/>
            <person name="Ma L.-J."/>
            <person name="Dean R.A."/>
        </authorList>
    </citation>
    <scope>NUCLEOTIDE SEQUENCE</scope>
    <source>
        <strain evidence="3">R3-111a-1</strain>
    </source>
</reference>
<dbReference type="RefSeq" id="XP_009216794.1">
    <property type="nucleotide sequence ID" value="XM_009218530.1"/>
</dbReference>
<reference evidence="2" key="2">
    <citation type="submission" date="2010-07" db="EMBL/GenBank/DDBJ databases">
        <authorList>
            <consortium name="The Broad Institute Genome Sequencing Platform"/>
            <consortium name="Broad Institute Genome Sequencing Center for Infectious Disease"/>
            <person name="Ma L.-J."/>
            <person name="Dead R."/>
            <person name="Young S."/>
            <person name="Zeng Q."/>
            <person name="Koehrsen M."/>
            <person name="Alvarado L."/>
            <person name="Berlin A."/>
            <person name="Chapman S.B."/>
            <person name="Chen Z."/>
            <person name="Freedman E."/>
            <person name="Gellesch M."/>
            <person name="Goldberg J."/>
            <person name="Griggs A."/>
            <person name="Gujja S."/>
            <person name="Heilman E.R."/>
            <person name="Heiman D."/>
            <person name="Hepburn T."/>
            <person name="Howarth C."/>
            <person name="Jen D."/>
            <person name="Larson L."/>
            <person name="Mehta T."/>
            <person name="Neiman D."/>
            <person name="Pearson M."/>
            <person name="Roberts A."/>
            <person name="Saif S."/>
            <person name="Shea T."/>
            <person name="Shenoy N."/>
            <person name="Sisk P."/>
            <person name="Stolte C."/>
            <person name="Sykes S."/>
            <person name="Walk T."/>
            <person name="White J."/>
            <person name="Yandava C."/>
            <person name="Haas B."/>
            <person name="Nusbaum C."/>
            <person name="Birren B."/>
        </authorList>
    </citation>
    <scope>NUCLEOTIDE SEQUENCE</scope>
    <source>
        <strain evidence="2">R3-111a-1</strain>
    </source>
</reference>
<evidence type="ECO:0000313" key="3">
    <source>
        <dbReference type="EnsemblFungi" id="EJT80785"/>
    </source>
</evidence>
<dbReference type="EMBL" id="GL385395">
    <property type="protein sequence ID" value="EJT80785.1"/>
    <property type="molecule type" value="Genomic_DNA"/>
</dbReference>
<evidence type="ECO:0000313" key="4">
    <source>
        <dbReference type="Proteomes" id="UP000006039"/>
    </source>
</evidence>
<reference evidence="2" key="3">
    <citation type="submission" date="2010-09" db="EMBL/GenBank/DDBJ databases">
        <title>Annotation of Gaeumannomyces graminis var. tritici R3-111a-1.</title>
        <authorList>
            <consortium name="The Broad Institute Genome Sequencing Platform"/>
            <person name="Ma L.-J."/>
            <person name="Dead R."/>
            <person name="Young S.K."/>
            <person name="Zeng Q."/>
            <person name="Gargeya S."/>
            <person name="Fitzgerald M."/>
            <person name="Haas B."/>
            <person name="Abouelleil A."/>
            <person name="Alvarado L."/>
            <person name="Arachchi H.M."/>
            <person name="Berlin A."/>
            <person name="Brown A."/>
            <person name="Chapman S.B."/>
            <person name="Chen Z."/>
            <person name="Dunbar C."/>
            <person name="Freedman E."/>
            <person name="Gearin G."/>
            <person name="Gellesch M."/>
            <person name="Goldberg J."/>
            <person name="Griggs A."/>
            <person name="Gujja S."/>
            <person name="Heiman D."/>
            <person name="Howarth C."/>
            <person name="Larson L."/>
            <person name="Lui A."/>
            <person name="MacDonald P.J.P."/>
            <person name="Mehta T."/>
            <person name="Montmayeur A."/>
            <person name="Murphy C."/>
            <person name="Neiman D."/>
            <person name="Pearson M."/>
            <person name="Priest M."/>
            <person name="Roberts A."/>
            <person name="Saif S."/>
            <person name="Shea T."/>
            <person name="Shenoy N."/>
            <person name="Sisk P."/>
            <person name="Stolte C."/>
            <person name="Sykes S."/>
            <person name="Yandava C."/>
            <person name="Wortman J."/>
            <person name="Nusbaum C."/>
            <person name="Birren B."/>
        </authorList>
    </citation>
    <scope>NUCLEOTIDE SEQUENCE</scope>
    <source>
        <strain evidence="2">R3-111a-1</strain>
    </source>
</reference>
<dbReference type="VEuPathDB" id="FungiDB:GGTG_00779"/>
<evidence type="ECO:0000313" key="2">
    <source>
        <dbReference type="EMBL" id="EJT80785.1"/>
    </source>
</evidence>
<reference evidence="4" key="1">
    <citation type="submission" date="2010-07" db="EMBL/GenBank/DDBJ databases">
        <title>The genome sequence of Gaeumannomyces graminis var. tritici strain R3-111a-1.</title>
        <authorList>
            <consortium name="The Broad Institute Genome Sequencing Platform"/>
            <person name="Ma L.-J."/>
            <person name="Dead R."/>
            <person name="Young S."/>
            <person name="Zeng Q."/>
            <person name="Koehrsen M."/>
            <person name="Alvarado L."/>
            <person name="Berlin A."/>
            <person name="Chapman S.B."/>
            <person name="Chen Z."/>
            <person name="Freedman E."/>
            <person name="Gellesch M."/>
            <person name="Goldberg J."/>
            <person name="Griggs A."/>
            <person name="Gujja S."/>
            <person name="Heilman E.R."/>
            <person name="Heiman D."/>
            <person name="Hepburn T."/>
            <person name="Howarth C."/>
            <person name="Jen D."/>
            <person name="Larson L."/>
            <person name="Mehta T."/>
            <person name="Neiman D."/>
            <person name="Pearson M."/>
            <person name="Roberts A."/>
            <person name="Saif S."/>
            <person name="Shea T."/>
            <person name="Shenoy N."/>
            <person name="Sisk P."/>
            <person name="Stolte C."/>
            <person name="Sykes S."/>
            <person name="Walk T."/>
            <person name="White J."/>
            <person name="Yandava C."/>
            <person name="Haas B."/>
            <person name="Nusbaum C."/>
            <person name="Birren B."/>
        </authorList>
    </citation>
    <scope>NUCLEOTIDE SEQUENCE [LARGE SCALE GENOMIC DNA]</scope>
    <source>
        <strain evidence="4">R3-111a-1</strain>
    </source>
</reference>
<feature type="compositionally biased region" description="Basic residues" evidence="1">
    <location>
        <begin position="30"/>
        <end position="43"/>
    </location>
</feature>
<gene>
    <name evidence="3" type="primary">20341237</name>
    <name evidence="2" type="ORF">GGTG_00779</name>
</gene>
<feature type="compositionally biased region" description="Polar residues" evidence="1">
    <location>
        <begin position="18"/>
        <end position="29"/>
    </location>
</feature>
<dbReference type="Proteomes" id="UP000006039">
    <property type="component" value="Unassembled WGS sequence"/>
</dbReference>